<name>A0A248UDP4_9HYPH</name>
<dbReference type="AlphaFoldDB" id="A0A248UDP4"/>
<evidence type="ECO:0000313" key="2">
    <source>
        <dbReference type="Proteomes" id="UP000215256"/>
    </source>
</evidence>
<reference evidence="1 2" key="1">
    <citation type="submission" date="2017-07" db="EMBL/GenBank/DDBJ databases">
        <title>Phylogenetic study on the rhizospheric bacterium Ochrobactrum sp. A44.</title>
        <authorList>
            <person name="Krzyzanowska D.M."/>
            <person name="Ossowicki A."/>
            <person name="Rajewska M."/>
            <person name="Maciag T."/>
            <person name="Kaczynski Z."/>
            <person name="Czerwicka M."/>
            <person name="Jafra S."/>
        </authorList>
    </citation>
    <scope>NUCLEOTIDE SEQUENCE [LARGE SCALE GENOMIC DNA]</scope>
    <source>
        <strain evidence="1 2">A44</strain>
    </source>
</reference>
<dbReference type="Proteomes" id="UP000215256">
    <property type="component" value="Chromosome 2"/>
</dbReference>
<evidence type="ECO:0000313" key="1">
    <source>
        <dbReference type="EMBL" id="ASV84732.1"/>
    </source>
</evidence>
<sequence>MEMAPKMTKAARRNAKNAVVAPAERFDTADSQSYRCPDDVAHPSGYFVEKAGK</sequence>
<accession>A0A248UDP4</accession>
<proteinExistence type="predicted"/>
<protein>
    <submittedName>
        <fullName evidence="1">Uncharacterized protein</fullName>
    </submittedName>
</protein>
<gene>
    <name evidence="1" type="ORF">CES85_5528</name>
</gene>
<organism evidence="1 2">
    <name type="scientific">Ochrobactrum quorumnocens</name>
    <dbReference type="NCBI Taxonomy" id="271865"/>
    <lineage>
        <taxon>Bacteria</taxon>
        <taxon>Pseudomonadati</taxon>
        <taxon>Pseudomonadota</taxon>
        <taxon>Alphaproteobacteria</taxon>
        <taxon>Hyphomicrobiales</taxon>
        <taxon>Brucellaceae</taxon>
        <taxon>Brucella/Ochrobactrum group</taxon>
        <taxon>Ochrobactrum</taxon>
    </lineage>
</organism>
<dbReference type="EMBL" id="CP022603">
    <property type="protein sequence ID" value="ASV84732.1"/>
    <property type="molecule type" value="Genomic_DNA"/>
</dbReference>
<dbReference type="KEGG" id="och:CES85_5528"/>